<organism evidence="2 3">
    <name type="scientific">Methanoplanus endosymbiosus</name>
    <dbReference type="NCBI Taxonomy" id="33865"/>
    <lineage>
        <taxon>Archaea</taxon>
        <taxon>Methanobacteriati</taxon>
        <taxon>Methanobacteriota</taxon>
        <taxon>Stenosarchaea group</taxon>
        <taxon>Methanomicrobia</taxon>
        <taxon>Methanomicrobiales</taxon>
        <taxon>Methanomicrobiaceae</taxon>
        <taxon>Methanoplanus</taxon>
    </lineage>
</organism>
<dbReference type="AlphaFoldDB" id="A0A9E7PKB9"/>
<protein>
    <submittedName>
        <fullName evidence="2">BREX system Lon protease-like protein BrxL</fullName>
    </submittedName>
</protein>
<dbReference type="GeneID" id="74307721"/>
<dbReference type="Pfam" id="PF13337">
    <property type="entry name" value="BrxL_ATPase"/>
    <property type="match status" value="1"/>
</dbReference>
<dbReference type="EMBL" id="CP096115">
    <property type="protein sequence ID" value="UUX91405.1"/>
    <property type="molecule type" value="Genomic_DNA"/>
</dbReference>
<dbReference type="KEGG" id="mend:L6E24_08425"/>
<dbReference type="InterPro" id="IPR046838">
    <property type="entry name" value="BrxL_N"/>
</dbReference>
<dbReference type="NCBIfam" id="TIGR02688">
    <property type="entry name" value="BREX system Lon protease-like protein BrxL"/>
    <property type="match status" value="1"/>
</dbReference>
<dbReference type="InterPro" id="IPR014061">
    <property type="entry name" value="BrxL-like"/>
</dbReference>
<dbReference type="GO" id="GO:0006508">
    <property type="term" value="P:proteolysis"/>
    <property type="evidence" value="ECO:0007669"/>
    <property type="project" value="UniProtKB-KW"/>
</dbReference>
<keyword evidence="3" id="KW-1185">Reference proteome</keyword>
<sequence>MVVYKNLKESNYFSDLSIPSFLRDWIMQEYSDDKGNIDYEIVGKQIERLYPQKDEWLSIKDRIIQGNESVKILTRISVDIDISTNDITFSLPIYDLYNKLTLIEPWIWDKYKDELLVSKEIWGIVELGYLPPGDNKKDGKIILKSFQNFCPYEIDLEYYKEARKNFTIDEWIDVLLGAIDYNPLGYKDNIDKRTMLSRLLPFTEKRVNIVELAPKGTGKSYLFGRLSKYGWLASGGKMSRAKMFYDLQKKTTGLVGSYDYIAFDEVQTISFSDPSEMKGALKGYLESGECSVGDKKIVGKTGVILLGNIDMNDMDENCDMFRSLPRVFYESALIDRFHGFIAGWKIPRMNEDLKAQGWALNSEYFTDILHQLRDDLSYRAIVNELVIIPPQSDTRDVEAIKRLCTAYIKLFFPHVHQASDISMFDFMTYCLKPAIDMRTIIKRQLAIIDPIEFGKKGVPYLSMKDVHEKNN</sequence>
<dbReference type="GO" id="GO:0008233">
    <property type="term" value="F:peptidase activity"/>
    <property type="evidence" value="ECO:0007669"/>
    <property type="project" value="UniProtKB-KW"/>
</dbReference>
<evidence type="ECO:0000313" key="2">
    <source>
        <dbReference type="EMBL" id="UUX91405.1"/>
    </source>
</evidence>
<keyword evidence="2" id="KW-0645">Protease</keyword>
<name>A0A9E7PKB9_9EURY</name>
<dbReference type="Proteomes" id="UP001060368">
    <property type="component" value="Chromosome"/>
</dbReference>
<evidence type="ECO:0000313" key="3">
    <source>
        <dbReference type="Proteomes" id="UP001060368"/>
    </source>
</evidence>
<reference evidence="2" key="1">
    <citation type="submission" date="2022-04" db="EMBL/GenBank/DDBJ databases">
        <title>Complete genome of Methanoplanus endosymbiosus DSM 3599.</title>
        <authorList>
            <person name="Chen S.-C."/>
            <person name="You Y.-T."/>
            <person name="Zhou Y.-Z."/>
            <person name="Lai M.-C."/>
        </authorList>
    </citation>
    <scope>NUCLEOTIDE SEQUENCE</scope>
    <source>
        <strain evidence="2">DSM 3599</strain>
    </source>
</reference>
<proteinExistence type="predicted"/>
<gene>
    <name evidence="2" type="primary">brxL</name>
    <name evidence="2" type="ORF">L6E24_08425</name>
</gene>
<accession>A0A9E7PKB9</accession>
<evidence type="ECO:0000259" key="1">
    <source>
        <dbReference type="Pfam" id="PF20442"/>
    </source>
</evidence>
<keyword evidence="2" id="KW-0378">Hydrolase</keyword>
<dbReference type="Pfam" id="PF20442">
    <property type="entry name" value="BrxL_N"/>
    <property type="match status" value="1"/>
</dbReference>
<feature type="domain" description="BREX system Lon protease-like BrxL N-terminal" evidence="1">
    <location>
        <begin position="1"/>
        <end position="129"/>
    </location>
</feature>
<dbReference type="RefSeq" id="WP_257741559.1">
    <property type="nucleotide sequence ID" value="NZ_CP096115.1"/>
</dbReference>